<dbReference type="EMBL" id="BAAAZY010000010">
    <property type="protein sequence ID" value="GAA4059072.1"/>
    <property type="molecule type" value="Genomic_DNA"/>
</dbReference>
<feature type="transmembrane region" description="Helical" evidence="6">
    <location>
        <begin position="27"/>
        <end position="49"/>
    </location>
</feature>
<keyword evidence="8" id="KW-1185">Reference proteome</keyword>
<evidence type="ECO:0000256" key="4">
    <source>
        <dbReference type="ARBA" id="ARBA00022989"/>
    </source>
</evidence>
<evidence type="ECO:0000313" key="7">
    <source>
        <dbReference type="EMBL" id="GAA4059072.1"/>
    </source>
</evidence>
<reference evidence="8" key="1">
    <citation type="journal article" date="2019" name="Int. J. Syst. Evol. Microbiol.">
        <title>The Global Catalogue of Microorganisms (GCM) 10K type strain sequencing project: providing services to taxonomists for standard genome sequencing and annotation.</title>
        <authorList>
            <consortium name="The Broad Institute Genomics Platform"/>
            <consortium name="The Broad Institute Genome Sequencing Center for Infectious Disease"/>
            <person name="Wu L."/>
            <person name="Ma J."/>
        </authorList>
    </citation>
    <scope>NUCLEOTIDE SEQUENCE [LARGE SCALE GENOMIC DNA]</scope>
    <source>
        <strain evidence="8">JCM 16925</strain>
    </source>
</reference>
<evidence type="ECO:0000256" key="1">
    <source>
        <dbReference type="ARBA" id="ARBA00004651"/>
    </source>
</evidence>
<dbReference type="Proteomes" id="UP001499984">
    <property type="component" value="Unassembled WGS sequence"/>
</dbReference>
<feature type="transmembrane region" description="Helical" evidence="6">
    <location>
        <begin position="95"/>
        <end position="114"/>
    </location>
</feature>
<accession>A0ABP7V3X5</accession>
<dbReference type="InterPro" id="IPR050833">
    <property type="entry name" value="Poly_Biosynth_Transport"/>
</dbReference>
<comment type="caution">
    <text evidence="7">The sequence shown here is derived from an EMBL/GenBank/DDBJ whole genome shotgun (WGS) entry which is preliminary data.</text>
</comment>
<feature type="transmembrane region" description="Helical" evidence="6">
    <location>
        <begin position="61"/>
        <end position="83"/>
    </location>
</feature>
<dbReference type="RefSeq" id="WP_345013602.1">
    <property type="nucleotide sequence ID" value="NZ_BAAAZY010000010.1"/>
</dbReference>
<keyword evidence="3 6" id="KW-0812">Transmembrane</keyword>
<evidence type="ECO:0008006" key="9">
    <source>
        <dbReference type="Google" id="ProtNLM"/>
    </source>
</evidence>
<keyword evidence="2" id="KW-1003">Cell membrane</keyword>
<keyword evidence="4 6" id="KW-1133">Transmembrane helix</keyword>
<feature type="transmembrane region" description="Helical" evidence="6">
    <location>
        <begin position="310"/>
        <end position="331"/>
    </location>
</feature>
<organism evidence="7 8">
    <name type="scientific">Streptomyces shaanxiensis</name>
    <dbReference type="NCBI Taxonomy" id="653357"/>
    <lineage>
        <taxon>Bacteria</taxon>
        <taxon>Bacillati</taxon>
        <taxon>Actinomycetota</taxon>
        <taxon>Actinomycetes</taxon>
        <taxon>Kitasatosporales</taxon>
        <taxon>Streptomycetaceae</taxon>
        <taxon>Streptomyces</taxon>
    </lineage>
</organism>
<evidence type="ECO:0000256" key="2">
    <source>
        <dbReference type="ARBA" id="ARBA00022475"/>
    </source>
</evidence>
<evidence type="ECO:0000256" key="5">
    <source>
        <dbReference type="ARBA" id="ARBA00023136"/>
    </source>
</evidence>
<dbReference type="PANTHER" id="PTHR30250">
    <property type="entry name" value="PST FAMILY PREDICTED COLANIC ACID TRANSPORTER"/>
    <property type="match status" value="1"/>
</dbReference>
<dbReference type="Pfam" id="PF13440">
    <property type="entry name" value="Polysacc_synt_3"/>
    <property type="match status" value="1"/>
</dbReference>
<protein>
    <recommendedName>
        <fullName evidence="9">O-antigen/teichoic acid export membrane protein</fullName>
    </recommendedName>
</protein>
<comment type="subcellular location">
    <subcellularLocation>
        <location evidence="1">Cell membrane</location>
        <topology evidence="1">Multi-pass membrane protein</topology>
    </subcellularLocation>
</comment>
<feature type="transmembrane region" description="Helical" evidence="6">
    <location>
        <begin position="188"/>
        <end position="208"/>
    </location>
</feature>
<feature type="transmembrane region" description="Helical" evidence="6">
    <location>
        <begin position="370"/>
        <end position="390"/>
    </location>
</feature>
<sequence length="437" mass="45281">MTDTADAANLMEPARPALGRRQAVQNLVAHGSALLIVFVATLLVARLAGPAVLGAYAMLRVLPWLTGVVVSSGLPMASAYFLAAGTRDDPRLRPTLALLAALGSGIGALLWLAATPLLQRFFVVVPLWLLALASITVITRLLTVWGKACCQGAADIRGANLVIVMEELMFLPWYAVALAAGLRGVTAVIAGLVCGGTCAALTALGRLLRTGFAHGWGRPSVKIARRVVHYGARGQLGDLLFLVNMRLDFVILGALAGPAVLGMYAVASKFAELIRLPAVAVRYVLYPRFARQGPRSASRDVRRLLPRAAAMTALLTPVLGGASVIALPLLFGPAFQAAVLPACILLIGLAAWGAAAVSTAFLCGIGRPGVNSWAMGIGVAVTVSLDVLLIPRHGAVGAAVASSAAYLVTTVLLSAFTVRLAARALRTPVDDPATDSS</sequence>
<dbReference type="PANTHER" id="PTHR30250:SF11">
    <property type="entry name" value="O-ANTIGEN TRANSPORTER-RELATED"/>
    <property type="match status" value="1"/>
</dbReference>
<feature type="transmembrane region" description="Helical" evidence="6">
    <location>
        <begin position="158"/>
        <end position="182"/>
    </location>
</feature>
<evidence type="ECO:0000256" key="3">
    <source>
        <dbReference type="ARBA" id="ARBA00022692"/>
    </source>
</evidence>
<name>A0ABP7V3X5_9ACTN</name>
<keyword evidence="5 6" id="KW-0472">Membrane</keyword>
<feature type="transmembrane region" description="Helical" evidence="6">
    <location>
        <begin position="337"/>
        <end position="363"/>
    </location>
</feature>
<evidence type="ECO:0000256" key="6">
    <source>
        <dbReference type="SAM" id="Phobius"/>
    </source>
</evidence>
<feature type="transmembrane region" description="Helical" evidence="6">
    <location>
        <begin position="396"/>
        <end position="418"/>
    </location>
</feature>
<feature type="transmembrane region" description="Helical" evidence="6">
    <location>
        <begin position="120"/>
        <end position="146"/>
    </location>
</feature>
<gene>
    <name evidence="7" type="ORF">GCM10022233_34960</name>
</gene>
<proteinExistence type="predicted"/>
<evidence type="ECO:0000313" key="8">
    <source>
        <dbReference type="Proteomes" id="UP001499984"/>
    </source>
</evidence>